<evidence type="ECO:0000256" key="1">
    <source>
        <dbReference type="SAM" id="SignalP"/>
    </source>
</evidence>
<evidence type="ECO:0000313" key="2">
    <source>
        <dbReference type="EMBL" id="GAO45603.1"/>
    </source>
</evidence>
<keyword evidence="3" id="KW-1185">Reference proteome</keyword>
<evidence type="ECO:0000313" key="3">
    <source>
        <dbReference type="Proteomes" id="UP000033121"/>
    </source>
</evidence>
<comment type="caution">
    <text evidence="2">The sequence shown here is derived from an EMBL/GenBank/DDBJ whole genome shotgun (WGS) entry which is preliminary data.</text>
</comment>
<sequence length="273" mass="29617">MKKLLQLLAGLGCYGGSIAIYAQPNAITAKWSSTMRGIGSGAVSAPANWAFTPGAEIAVLQVRPFFADGVQENWVVVAVPVDLPGNNKSGAGGSLSLLRLPGFQAVTGHIGWGLELSRQLAMGIALGYRHDKFPGGMRQQFWSARLDARYMAKAAVFGLCSVWGRASLFRASPLQQVSAGIGKDLSAVLYAESEVQWQPSEAFSLRCGLLYTIKRQLRLGMCWQTLPFRFGWETAWSLPRFEVAVNGSCQPAIGWTPGIRLLFFSPRKTSSDE</sequence>
<feature type="chain" id="PRO_5002430299" description="Transporter" evidence="1">
    <location>
        <begin position="23"/>
        <end position="273"/>
    </location>
</feature>
<dbReference type="OrthoDB" id="664260at2"/>
<gene>
    <name evidence="2" type="ORF">FPE01S_06_00940</name>
</gene>
<dbReference type="AlphaFoldDB" id="A0A0E9N725"/>
<protein>
    <recommendedName>
        <fullName evidence="4">Transporter</fullName>
    </recommendedName>
</protein>
<organism evidence="2 3">
    <name type="scientific">Flavihumibacter petaseus NBRC 106054</name>
    <dbReference type="NCBI Taxonomy" id="1220578"/>
    <lineage>
        <taxon>Bacteria</taxon>
        <taxon>Pseudomonadati</taxon>
        <taxon>Bacteroidota</taxon>
        <taxon>Chitinophagia</taxon>
        <taxon>Chitinophagales</taxon>
        <taxon>Chitinophagaceae</taxon>
        <taxon>Flavihumibacter</taxon>
    </lineage>
</organism>
<dbReference type="STRING" id="1220578.FPE01S_06_00940"/>
<accession>A0A0E9N725</accession>
<dbReference type="Proteomes" id="UP000033121">
    <property type="component" value="Unassembled WGS sequence"/>
</dbReference>
<proteinExistence type="predicted"/>
<keyword evidence="1" id="KW-0732">Signal</keyword>
<dbReference type="RefSeq" id="WP_046371606.1">
    <property type="nucleotide sequence ID" value="NZ_BBWV01000006.1"/>
</dbReference>
<name>A0A0E9N725_9BACT</name>
<feature type="signal peptide" evidence="1">
    <location>
        <begin position="1"/>
        <end position="22"/>
    </location>
</feature>
<evidence type="ECO:0008006" key="4">
    <source>
        <dbReference type="Google" id="ProtNLM"/>
    </source>
</evidence>
<reference evidence="2 3" key="1">
    <citation type="submission" date="2015-04" db="EMBL/GenBank/DDBJ databases">
        <title>Whole genome shotgun sequence of Flavihumibacter petaseus NBRC 106054.</title>
        <authorList>
            <person name="Miyazawa S."/>
            <person name="Hosoyama A."/>
            <person name="Hashimoto M."/>
            <person name="Noguchi M."/>
            <person name="Tsuchikane K."/>
            <person name="Ohji S."/>
            <person name="Yamazoe A."/>
            <person name="Ichikawa N."/>
            <person name="Kimura A."/>
            <person name="Fujita N."/>
        </authorList>
    </citation>
    <scope>NUCLEOTIDE SEQUENCE [LARGE SCALE GENOMIC DNA]</scope>
    <source>
        <strain evidence="2 3">NBRC 106054</strain>
    </source>
</reference>
<dbReference type="EMBL" id="BBWV01000006">
    <property type="protein sequence ID" value="GAO45603.1"/>
    <property type="molecule type" value="Genomic_DNA"/>
</dbReference>